<feature type="domain" description="SpaO N-terminal" evidence="5">
    <location>
        <begin position="6"/>
        <end position="134"/>
    </location>
</feature>
<sequence length="312" mass="34332">MARVSLRAHQPRDVARQRFVTEQTQAGNLLRNSLPPPGAVLQQLSTPDGYQLLVDLRDWLARTWPDAAGLATGHFTADEIRCFFHHADVCCELLQANGTALRFVQHRPAEENSLPGHPLPELTTSLGPAWLLEVAITPQSEPVCEVSYVPAHLPLTCALVKGKSALSARYVRRMRCGDRLIVSHVLQEVRIEGRPIGHYDHEGDILMFNDDYDEEINHDEHQAWATQDPGRAPGIDAIPVRLEFVVHEQVMTLAELRALTPGMTLATAASGANSVLIKGNGALLGRGELVSMDDDTLCVEIQTLYHGDARGE</sequence>
<name>A0ABU5LHC6_9GAMM</name>
<dbReference type="PRINTS" id="PR01339">
    <property type="entry name" value="TYPE3OMOPROT"/>
</dbReference>
<gene>
    <name evidence="7" type="ORF">N4G40_13860</name>
</gene>
<dbReference type="Proteomes" id="UP001288620">
    <property type="component" value="Unassembled WGS sequence"/>
</dbReference>
<dbReference type="InterPro" id="IPR058805">
    <property type="entry name" value="SpaO_FliMN_C_rel"/>
</dbReference>
<evidence type="ECO:0000313" key="7">
    <source>
        <dbReference type="EMBL" id="MDZ7279346.1"/>
    </source>
</evidence>
<organism evidence="7 8">
    <name type="scientific">Pantoea eucrina</name>
    <dbReference type="NCBI Taxonomy" id="472693"/>
    <lineage>
        <taxon>Bacteria</taxon>
        <taxon>Pseudomonadati</taxon>
        <taxon>Pseudomonadota</taxon>
        <taxon>Gammaproteobacteria</taxon>
        <taxon>Enterobacterales</taxon>
        <taxon>Erwiniaceae</taxon>
        <taxon>Pantoea</taxon>
    </lineage>
</organism>
<evidence type="ECO:0000256" key="2">
    <source>
        <dbReference type="ARBA" id="ARBA00021925"/>
    </source>
</evidence>
<feature type="domain" description="SpaO FliM/N C-terminal related" evidence="6">
    <location>
        <begin position="152"/>
        <end position="207"/>
    </location>
</feature>
<dbReference type="EMBL" id="JAOBTT010000001">
    <property type="protein sequence ID" value="MDZ7279346.1"/>
    <property type="molecule type" value="Genomic_DNA"/>
</dbReference>
<protein>
    <recommendedName>
        <fullName evidence="2">Surface presentation of antigens protein SpaO</fullName>
    </recommendedName>
</protein>
<reference evidence="8" key="1">
    <citation type="submission" date="2023-07" db="EMBL/GenBank/DDBJ databases">
        <title>Structural and functional analysis of rice phyllospheric bacteria for their antimicrobial properties and defense elicitation against blast disease.</title>
        <authorList>
            <person name="Sahu K.P."/>
            <person name="Asharani P."/>
            <person name="Kumar M."/>
            <person name="Reddy B."/>
            <person name="Kumar A."/>
        </authorList>
    </citation>
    <scope>NUCLEOTIDE SEQUENCE [LARGE SCALE GENOMIC DNA]</scope>
    <source>
        <strain evidence="8">OsEp_Plm_30P10</strain>
    </source>
</reference>
<keyword evidence="7" id="KW-0966">Cell projection</keyword>
<dbReference type="InterPro" id="IPR036429">
    <property type="entry name" value="SpoA-like_sf"/>
</dbReference>
<keyword evidence="7" id="KW-0282">Flagellum</keyword>
<dbReference type="InterPro" id="IPR001543">
    <property type="entry name" value="FliN-like_C"/>
</dbReference>
<dbReference type="Pfam" id="PF26304">
    <property type="entry name" value="FliMN_C_rel"/>
    <property type="match status" value="1"/>
</dbReference>
<evidence type="ECO:0000259" key="6">
    <source>
        <dbReference type="Pfam" id="PF26304"/>
    </source>
</evidence>
<evidence type="ECO:0000313" key="8">
    <source>
        <dbReference type="Proteomes" id="UP001288620"/>
    </source>
</evidence>
<feature type="domain" description="Flagellar motor switch protein FliN-like C-terminal" evidence="4">
    <location>
        <begin position="235"/>
        <end position="302"/>
    </location>
</feature>
<keyword evidence="7" id="KW-0969">Cilium</keyword>
<evidence type="ECO:0000259" key="5">
    <source>
        <dbReference type="Pfam" id="PF26294"/>
    </source>
</evidence>
<proteinExistence type="inferred from homology"/>
<dbReference type="InterPro" id="IPR003283">
    <property type="entry name" value="T3SS_OMP_SpaO"/>
</dbReference>
<dbReference type="Pfam" id="PF26294">
    <property type="entry name" value="SpaO_N"/>
    <property type="match status" value="1"/>
</dbReference>
<accession>A0ABU5LHC6</accession>
<dbReference type="Pfam" id="PF01052">
    <property type="entry name" value="FliMN_C"/>
    <property type="match status" value="1"/>
</dbReference>
<evidence type="ECO:0000256" key="1">
    <source>
        <dbReference type="ARBA" id="ARBA00009226"/>
    </source>
</evidence>
<comment type="similarity">
    <text evidence="1">Belongs to the FliN/MopA/SpaO family.</text>
</comment>
<dbReference type="SUPFAM" id="SSF101801">
    <property type="entry name" value="Surface presentation of antigens (SPOA)"/>
    <property type="match status" value="1"/>
</dbReference>
<keyword evidence="3" id="KW-0843">Virulence</keyword>
<dbReference type="InterPro" id="IPR058804">
    <property type="entry name" value="SpaO_N"/>
</dbReference>
<comment type="caution">
    <text evidence="7">The sequence shown here is derived from an EMBL/GenBank/DDBJ whole genome shotgun (WGS) entry which is preliminary data.</text>
</comment>
<evidence type="ECO:0000256" key="3">
    <source>
        <dbReference type="ARBA" id="ARBA00023026"/>
    </source>
</evidence>
<dbReference type="RefSeq" id="WP_322543203.1">
    <property type="nucleotide sequence ID" value="NZ_JAOBTT010000001.1"/>
</dbReference>
<dbReference type="Gene3D" id="2.30.330.10">
    <property type="entry name" value="SpoA-like"/>
    <property type="match status" value="1"/>
</dbReference>
<keyword evidence="8" id="KW-1185">Reference proteome</keyword>
<evidence type="ECO:0000259" key="4">
    <source>
        <dbReference type="Pfam" id="PF01052"/>
    </source>
</evidence>